<name>A0A0D9YTG4_9ORYZ</name>
<feature type="compositionally biased region" description="Basic and acidic residues" evidence="1">
    <location>
        <begin position="53"/>
        <end position="66"/>
    </location>
</feature>
<reference evidence="2" key="1">
    <citation type="submission" date="2015-04" db="UniProtKB">
        <authorList>
            <consortium name="EnsemblPlants"/>
        </authorList>
    </citation>
    <scope>IDENTIFICATION</scope>
</reference>
<dbReference type="Proteomes" id="UP000026961">
    <property type="component" value="Chromosome 2"/>
</dbReference>
<organism evidence="2">
    <name type="scientific">Oryza glumipatula</name>
    <dbReference type="NCBI Taxonomy" id="40148"/>
    <lineage>
        <taxon>Eukaryota</taxon>
        <taxon>Viridiplantae</taxon>
        <taxon>Streptophyta</taxon>
        <taxon>Embryophyta</taxon>
        <taxon>Tracheophyta</taxon>
        <taxon>Spermatophyta</taxon>
        <taxon>Magnoliopsida</taxon>
        <taxon>Liliopsida</taxon>
        <taxon>Poales</taxon>
        <taxon>Poaceae</taxon>
        <taxon>BOP clade</taxon>
        <taxon>Oryzoideae</taxon>
        <taxon>Oryzeae</taxon>
        <taxon>Oryzinae</taxon>
        <taxon>Oryza</taxon>
    </lineage>
</organism>
<reference evidence="2" key="2">
    <citation type="submission" date="2018-05" db="EMBL/GenBank/DDBJ databases">
        <title>OgluRS3 (Oryza glumaepatula Reference Sequence Version 3).</title>
        <authorList>
            <person name="Zhang J."/>
            <person name="Kudrna D."/>
            <person name="Lee S."/>
            <person name="Talag J."/>
            <person name="Welchert J."/>
            <person name="Wing R.A."/>
        </authorList>
    </citation>
    <scope>NUCLEOTIDE SEQUENCE [LARGE SCALE GENOMIC DNA]</scope>
</reference>
<evidence type="ECO:0000256" key="1">
    <source>
        <dbReference type="SAM" id="MobiDB-lite"/>
    </source>
</evidence>
<keyword evidence="3" id="KW-1185">Reference proteome</keyword>
<dbReference type="HOGENOM" id="CLU_151553_0_0_1"/>
<evidence type="ECO:0000313" key="3">
    <source>
        <dbReference type="Proteomes" id="UP000026961"/>
    </source>
</evidence>
<feature type="compositionally biased region" description="Polar residues" evidence="1">
    <location>
        <begin position="24"/>
        <end position="44"/>
    </location>
</feature>
<sequence length="102" mass="11180">MSGFRPYTALYSDMSSFGGGSSSVPNELRTSQTDDAPPVTQATQPEVGEGNDNDPRRSNRERHEPNRMSLSGPRHAAGQRKKTTKKRGGTSRTTTDHDDDDE</sequence>
<protein>
    <submittedName>
        <fullName evidence="2">Uncharacterized protein</fullName>
    </submittedName>
</protein>
<dbReference type="Gramene" id="OGLUM02G20290.1">
    <property type="protein sequence ID" value="OGLUM02G20290.1"/>
    <property type="gene ID" value="OGLUM02G20290"/>
</dbReference>
<feature type="region of interest" description="Disordered" evidence="1">
    <location>
        <begin position="1"/>
        <end position="102"/>
    </location>
</feature>
<evidence type="ECO:0000313" key="2">
    <source>
        <dbReference type="EnsemblPlants" id="OGLUM02G20290.1"/>
    </source>
</evidence>
<dbReference type="AlphaFoldDB" id="A0A0D9YTG4"/>
<feature type="compositionally biased region" description="Basic residues" evidence="1">
    <location>
        <begin position="77"/>
        <end position="89"/>
    </location>
</feature>
<proteinExistence type="predicted"/>
<accession>A0A0D9YTG4</accession>
<dbReference type="EnsemblPlants" id="OGLUM02G20290.1">
    <property type="protein sequence ID" value="OGLUM02G20290.1"/>
    <property type="gene ID" value="OGLUM02G20290"/>
</dbReference>